<evidence type="ECO:0000313" key="4">
    <source>
        <dbReference type="Proteomes" id="UP001519288"/>
    </source>
</evidence>
<evidence type="ECO:0008006" key="5">
    <source>
        <dbReference type="Google" id="ProtNLM"/>
    </source>
</evidence>
<evidence type="ECO:0000256" key="1">
    <source>
        <dbReference type="SAM" id="MobiDB-lite"/>
    </source>
</evidence>
<protein>
    <recommendedName>
        <fullName evidence="5">DUF4190 domain-containing protein</fullName>
    </recommendedName>
</protein>
<proteinExistence type="predicted"/>
<feature type="transmembrane region" description="Helical" evidence="2">
    <location>
        <begin position="70"/>
        <end position="97"/>
    </location>
</feature>
<feature type="region of interest" description="Disordered" evidence="1">
    <location>
        <begin position="35"/>
        <end position="60"/>
    </location>
</feature>
<keyword evidence="4" id="KW-1185">Reference proteome</keyword>
<dbReference type="InterPro" id="IPR055338">
    <property type="entry name" value="YqfX-like"/>
</dbReference>
<dbReference type="Proteomes" id="UP001519288">
    <property type="component" value="Unassembled WGS sequence"/>
</dbReference>
<sequence>MNEDHSKFTPDERLGHPINEKRRIDYPRRIHQEEYAADIAPTTSFTQSNEEKADPSYDNHADAGGRTSAYIGLALGIASLFVWSIILGPIAAVLGFYAYSQGSKTTGMWAAALGVISILAYFVLIPFTR</sequence>
<evidence type="ECO:0000256" key="2">
    <source>
        <dbReference type="SAM" id="Phobius"/>
    </source>
</evidence>
<feature type="compositionally biased region" description="Basic and acidic residues" evidence="1">
    <location>
        <begin position="49"/>
        <end position="60"/>
    </location>
</feature>
<organism evidence="3 4">
    <name type="scientific">Paenibacillus shirakamiensis</name>
    <dbReference type="NCBI Taxonomy" id="1265935"/>
    <lineage>
        <taxon>Bacteria</taxon>
        <taxon>Bacillati</taxon>
        <taxon>Bacillota</taxon>
        <taxon>Bacilli</taxon>
        <taxon>Bacillales</taxon>
        <taxon>Paenibacillaceae</taxon>
        <taxon>Paenibacillus</taxon>
    </lineage>
</organism>
<gene>
    <name evidence="3" type="ORF">J2Z69_000206</name>
</gene>
<evidence type="ECO:0000313" key="3">
    <source>
        <dbReference type="EMBL" id="MBP1999187.1"/>
    </source>
</evidence>
<dbReference type="PANTHER" id="PTHR40040:SF1">
    <property type="entry name" value="MEMBRANE PROTEIN"/>
    <property type="match status" value="1"/>
</dbReference>
<reference evidence="3 4" key="1">
    <citation type="submission" date="2021-03" db="EMBL/GenBank/DDBJ databases">
        <title>Genomic Encyclopedia of Type Strains, Phase IV (KMG-IV): sequencing the most valuable type-strain genomes for metagenomic binning, comparative biology and taxonomic classification.</title>
        <authorList>
            <person name="Goeker M."/>
        </authorList>
    </citation>
    <scope>NUCLEOTIDE SEQUENCE [LARGE SCALE GENOMIC DNA]</scope>
    <source>
        <strain evidence="3 4">DSM 26806</strain>
    </source>
</reference>
<dbReference type="PANTHER" id="PTHR40040">
    <property type="entry name" value="SMALL HYDROPHOBIC PROTEIN-RELATED"/>
    <property type="match status" value="1"/>
</dbReference>
<feature type="region of interest" description="Disordered" evidence="1">
    <location>
        <begin position="1"/>
        <end position="23"/>
    </location>
</feature>
<feature type="transmembrane region" description="Helical" evidence="2">
    <location>
        <begin position="109"/>
        <end position="127"/>
    </location>
</feature>
<comment type="caution">
    <text evidence="3">The sequence shown here is derived from an EMBL/GenBank/DDBJ whole genome shotgun (WGS) entry which is preliminary data.</text>
</comment>
<keyword evidence="2" id="KW-0472">Membrane</keyword>
<dbReference type="RefSeq" id="WP_209858396.1">
    <property type="nucleotide sequence ID" value="NZ_JAGGLD010000001.1"/>
</dbReference>
<accession>A0ABS4JBU6</accession>
<keyword evidence="2" id="KW-0812">Transmembrane</keyword>
<keyword evidence="2" id="KW-1133">Transmembrane helix</keyword>
<dbReference type="EMBL" id="JAGGLD010000001">
    <property type="protein sequence ID" value="MBP1999187.1"/>
    <property type="molecule type" value="Genomic_DNA"/>
</dbReference>
<name>A0ABS4JBU6_9BACL</name>